<evidence type="ECO:0000256" key="1">
    <source>
        <dbReference type="ARBA" id="ARBA00008874"/>
    </source>
</evidence>
<proteinExistence type="inferred from homology"/>
<dbReference type="GO" id="GO:0043539">
    <property type="term" value="F:protein serine/threonine kinase activator activity"/>
    <property type="evidence" value="ECO:0007669"/>
    <property type="project" value="InterPro"/>
</dbReference>
<dbReference type="SUPFAM" id="SSF56112">
    <property type="entry name" value="Protein kinase-like (PK-like)"/>
    <property type="match status" value="1"/>
</dbReference>
<comment type="similarity">
    <text evidence="1">Belongs to the protein kinase superfamily. STE Ser/Thr protein kinase family. STE20 subfamily.</text>
</comment>
<name>A0A6A4VXX1_AMPAM</name>
<dbReference type="PANTHER" id="PTHR48014:SF21">
    <property type="entry name" value="SERINE_THREONINE-PROTEIN KINASE FRAY2"/>
    <property type="match status" value="1"/>
</dbReference>
<dbReference type="GO" id="GO:0005524">
    <property type="term" value="F:ATP binding"/>
    <property type="evidence" value="ECO:0007669"/>
    <property type="project" value="InterPro"/>
</dbReference>
<dbReference type="InterPro" id="IPR047173">
    <property type="entry name" value="STRAD_A/B-like"/>
</dbReference>
<keyword evidence="3" id="KW-0418">Kinase</keyword>
<keyword evidence="4" id="KW-1185">Reference proteome</keyword>
<dbReference type="EMBL" id="VIIS01001667">
    <property type="protein sequence ID" value="KAF0294718.1"/>
    <property type="molecule type" value="Genomic_DNA"/>
</dbReference>
<dbReference type="InterPro" id="IPR011009">
    <property type="entry name" value="Kinase-like_dom_sf"/>
</dbReference>
<dbReference type="AlphaFoldDB" id="A0A6A4VXX1"/>
<dbReference type="OrthoDB" id="840771at2759"/>
<keyword evidence="3" id="KW-0808">Transferase</keyword>
<dbReference type="PROSITE" id="PS50011">
    <property type="entry name" value="PROTEIN_KINASE_DOM"/>
    <property type="match status" value="1"/>
</dbReference>
<feature type="domain" description="Protein kinase" evidence="2">
    <location>
        <begin position="11"/>
        <end position="316"/>
    </location>
</feature>
<dbReference type="Pfam" id="PF00069">
    <property type="entry name" value="Pkinase"/>
    <property type="match status" value="1"/>
</dbReference>
<organism evidence="3 4">
    <name type="scientific">Amphibalanus amphitrite</name>
    <name type="common">Striped barnacle</name>
    <name type="synonym">Balanus amphitrite</name>
    <dbReference type="NCBI Taxonomy" id="1232801"/>
    <lineage>
        <taxon>Eukaryota</taxon>
        <taxon>Metazoa</taxon>
        <taxon>Ecdysozoa</taxon>
        <taxon>Arthropoda</taxon>
        <taxon>Crustacea</taxon>
        <taxon>Multicrustacea</taxon>
        <taxon>Cirripedia</taxon>
        <taxon>Thoracica</taxon>
        <taxon>Thoracicalcarea</taxon>
        <taxon>Balanomorpha</taxon>
        <taxon>Balanoidea</taxon>
        <taxon>Balanidae</taxon>
        <taxon>Amphibalaninae</taxon>
        <taxon>Amphibalanus</taxon>
    </lineage>
</organism>
<dbReference type="GO" id="GO:0006611">
    <property type="term" value="P:protein export from nucleus"/>
    <property type="evidence" value="ECO:0007669"/>
    <property type="project" value="TreeGrafter"/>
</dbReference>
<dbReference type="GO" id="GO:0004672">
    <property type="term" value="F:protein kinase activity"/>
    <property type="evidence" value="ECO:0007669"/>
    <property type="project" value="InterPro"/>
</dbReference>
<evidence type="ECO:0000313" key="3">
    <source>
        <dbReference type="EMBL" id="KAF0294718.1"/>
    </source>
</evidence>
<dbReference type="Gene3D" id="3.30.200.20">
    <property type="entry name" value="Phosphorylase Kinase, domain 1"/>
    <property type="match status" value="1"/>
</dbReference>
<gene>
    <name evidence="3" type="primary">STRADA</name>
    <name evidence="3" type="ORF">FJT64_007643</name>
</gene>
<evidence type="ECO:0000259" key="2">
    <source>
        <dbReference type="PROSITE" id="PS50011"/>
    </source>
</evidence>
<sequence length="369" mass="41164">MHNHEMTPTAYRVLTMVGHCFNGIGSVWLARHAASGNLVAVKKYDVDKCSFEVLSILQHESQAMRQLRHARLMPCLSSFVSGTELWMVEPLCGYGSTKDLLAAHFTEGLPERAIALILRDVVRALDYLHSQGYVHRSVRASHILIGANGDTYLAGLRSSYCSYRDGRRLARIHQFPELAADGLNWLSPEILAQDLRGYTASSDVYSLGITACELANGLEPFAQMPPAAMLHEKLAGEGEPVLLDATTIDAGYAERVQEQNDTDDPAVHEDDTSLRLMRAAPGRRFSDAFHQFVRLCVDREPSRRPTPAQLLTHPFLVRQCRRAPPLSHLLRPDVPVSEATLLEGEQIVRDRLVTDMAGLQLNQENTWDF</sequence>
<protein>
    <submittedName>
        <fullName evidence="3">STE20-related kinase adapter protein alpha</fullName>
    </submittedName>
</protein>
<comment type="caution">
    <text evidence="3">The sequence shown here is derived from an EMBL/GenBank/DDBJ whole genome shotgun (WGS) entry which is preliminary data.</text>
</comment>
<dbReference type="PANTHER" id="PTHR48014">
    <property type="entry name" value="SERINE/THREONINE-PROTEIN KINASE FRAY2"/>
    <property type="match status" value="1"/>
</dbReference>
<evidence type="ECO:0000313" key="4">
    <source>
        <dbReference type="Proteomes" id="UP000440578"/>
    </source>
</evidence>
<reference evidence="3 4" key="1">
    <citation type="submission" date="2019-07" db="EMBL/GenBank/DDBJ databases">
        <title>Draft genome assembly of a fouling barnacle, Amphibalanus amphitrite (Darwin, 1854): The first reference genome for Thecostraca.</title>
        <authorList>
            <person name="Kim W."/>
        </authorList>
    </citation>
    <scope>NUCLEOTIDE SEQUENCE [LARGE SCALE GENOMIC DNA]</scope>
    <source>
        <strain evidence="3">SNU_AA5</strain>
        <tissue evidence="3">Soma without cirri and trophi</tissue>
    </source>
</reference>
<dbReference type="InterPro" id="IPR000719">
    <property type="entry name" value="Prot_kinase_dom"/>
</dbReference>
<dbReference type="Gene3D" id="1.10.510.10">
    <property type="entry name" value="Transferase(Phosphotransferase) domain 1"/>
    <property type="match status" value="1"/>
</dbReference>
<accession>A0A6A4VXX1</accession>
<dbReference type="GO" id="GO:1902554">
    <property type="term" value="C:serine/threonine protein kinase complex"/>
    <property type="evidence" value="ECO:0007669"/>
    <property type="project" value="TreeGrafter"/>
</dbReference>
<dbReference type="Proteomes" id="UP000440578">
    <property type="component" value="Unassembled WGS sequence"/>
</dbReference>